<organism evidence="1 2">
    <name type="scientific">Panagrolaimus sp. JU765</name>
    <dbReference type="NCBI Taxonomy" id="591449"/>
    <lineage>
        <taxon>Eukaryota</taxon>
        <taxon>Metazoa</taxon>
        <taxon>Ecdysozoa</taxon>
        <taxon>Nematoda</taxon>
        <taxon>Chromadorea</taxon>
        <taxon>Rhabditida</taxon>
        <taxon>Tylenchina</taxon>
        <taxon>Panagrolaimomorpha</taxon>
        <taxon>Panagrolaimoidea</taxon>
        <taxon>Panagrolaimidae</taxon>
        <taxon>Panagrolaimus</taxon>
    </lineage>
</organism>
<sequence>MDVVMMLNNDLLNVVPKACITPNFYQSLGNGVVHLYLLLAWSGAVCQCFSVFIIAFNRLTTLVFPNVKFWHYPYLPIFFILQVIPGLIAGSVTLSPKVAWVTRGCGVIGNIIDEQAARTYFKIGGSALAITAIGIIIMYGFIIHHMKTNTRFQGLFIVDVSQPSTKTFLTNKQKREFKLLIISAIICITQLIYTTYITTREIFSFDQTYVALNFIQDLCAGVNVYLLLIFSQVIRNSVKKHVFAIFGKTPKTNRSLKVLPPVTAVIETDYDAKKKVPIITG</sequence>
<accession>A0AC34QBZ5</accession>
<evidence type="ECO:0000313" key="1">
    <source>
        <dbReference type="Proteomes" id="UP000887576"/>
    </source>
</evidence>
<dbReference type="WBParaSite" id="JU765_v2.g14939.t1">
    <property type="protein sequence ID" value="JU765_v2.g14939.t1"/>
    <property type="gene ID" value="JU765_v2.g14939"/>
</dbReference>
<reference evidence="2" key="1">
    <citation type="submission" date="2022-11" db="UniProtKB">
        <authorList>
            <consortium name="WormBaseParasite"/>
        </authorList>
    </citation>
    <scope>IDENTIFICATION</scope>
</reference>
<proteinExistence type="predicted"/>
<evidence type="ECO:0000313" key="2">
    <source>
        <dbReference type="WBParaSite" id="JU765_v2.g14939.t1"/>
    </source>
</evidence>
<protein>
    <submittedName>
        <fullName evidence="2">Uncharacterized protein</fullName>
    </submittedName>
</protein>
<name>A0AC34QBZ5_9BILA</name>
<dbReference type="Proteomes" id="UP000887576">
    <property type="component" value="Unplaced"/>
</dbReference>